<dbReference type="Pfam" id="PF18152">
    <property type="entry name" value="DAHP_snth_FXD"/>
    <property type="match status" value="1"/>
</dbReference>
<feature type="domain" description="DAHP synthase ferredoxin-like" evidence="3">
    <location>
        <begin position="1"/>
        <end position="66"/>
    </location>
</feature>
<sequence>MLVVMHKRATAEDIAQVVRAIEARGYSARPIQGGERMAIGVLHNRGPVDPNWILSLAGVKEAIPVTRPYKLVSREFHAQDTVVPVGDVRIGNGSLVLIAGPCAVESEEQALTIARQVKRAGAHLFRGGAFKPRTSPYAFQGLGEKALKILDRVRQETGLPIVTEALDHTVYDLVEEVADVVQIGARNMQNFTLLRRAGQSSKPVLLKRGMAATLEEWLMAAEYILEGGNPHVILCERGIRTFTAHSRNTLDLSAVPVVRKESHLPILVDPSHACGRRDQVIPLSRAAVAVGANGLMVEVHHRPDEALSDGAQSLYPEQFQRLCEEIAPLAQLFARVPELERADLSPSLAAIS</sequence>
<dbReference type="RefSeq" id="WP_123290160.1">
    <property type="nucleotide sequence ID" value="NZ_RJVA01000011.1"/>
</dbReference>
<dbReference type="OrthoDB" id="9802281at2"/>
<dbReference type="Gene3D" id="3.30.70.1140">
    <property type="entry name" value="Phospho-2-dehydro-3-deoxyheptonate aldolase, domain 1"/>
    <property type="match status" value="1"/>
</dbReference>
<dbReference type="PANTHER" id="PTHR43018:SF1">
    <property type="entry name" value="PROTEIN AROA(G)"/>
    <property type="match status" value="1"/>
</dbReference>
<dbReference type="EMBL" id="RJVA01000011">
    <property type="protein sequence ID" value="ROQ93601.1"/>
    <property type="molecule type" value="Genomic_DNA"/>
</dbReference>
<gene>
    <name evidence="4" type="ORF">EDC27_1632</name>
</gene>
<dbReference type="InterPro" id="IPR041071">
    <property type="entry name" value="DAHP_snth_FXD"/>
</dbReference>
<dbReference type="InterPro" id="IPR006268">
    <property type="entry name" value="DAHP_syn_2"/>
</dbReference>
<dbReference type="Pfam" id="PF00793">
    <property type="entry name" value="DAHP_synth_1"/>
    <property type="match status" value="1"/>
</dbReference>
<proteinExistence type="predicted"/>
<keyword evidence="1" id="KW-0808">Transferase</keyword>
<name>A0A3N1V0D8_9BACT</name>
<accession>A0A3N1V0D8</accession>
<dbReference type="SUPFAM" id="SSF51569">
    <property type="entry name" value="Aldolase"/>
    <property type="match status" value="1"/>
</dbReference>
<dbReference type="GO" id="GO:0016740">
    <property type="term" value="F:transferase activity"/>
    <property type="evidence" value="ECO:0007669"/>
    <property type="project" value="UniProtKB-KW"/>
</dbReference>
<protein>
    <submittedName>
        <fullName evidence="4">3-deoxy-D-arabinoheptulosonate-7-phosphate synthase</fullName>
    </submittedName>
</protein>
<evidence type="ECO:0000259" key="2">
    <source>
        <dbReference type="Pfam" id="PF00793"/>
    </source>
</evidence>
<dbReference type="InterPro" id="IPR006218">
    <property type="entry name" value="DAHP1/KDSA"/>
</dbReference>
<evidence type="ECO:0000256" key="1">
    <source>
        <dbReference type="ARBA" id="ARBA00022679"/>
    </source>
</evidence>
<dbReference type="InterPro" id="IPR052899">
    <property type="entry name" value="Class-I_DAHP_synthase"/>
</dbReference>
<dbReference type="NCBIfam" id="TIGR01361">
    <property type="entry name" value="DAHP_synth_Bsub"/>
    <property type="match status" value="1"/>
</dbReference>
<dbReference type="Proteomes" id="UP000276223">
    <property type="component" value="Unassembled WGS sequence"/>
</dbReference>
<dbReference type="GO" id="GO:0016832">
    <property type="term" value="F:aldehyde-lyase activity"/>
    <property type="evidence" value="ECO:0007669"/>
    <property type="project" value="InterPro"/>
</dbReference>
<dbReference type="NCBIfam" id="NF006421">
    <property type="entry name" value="PRK08673.1"/>
    <property type="match status" value="1"/>
</dbReference>
<reference evidence="4 5" key="1">
    <citation type="submission" date="2018-11" db="EMBL/GenBank/DDBJ databases">
        <title>Genomic Encyclopedia of Type Strains, Phase IV (KMG-IV): sequencing the most valuable type-strain genomes for metagenomic binning, comparative biology and taxonomic classification.</title>
        <authorList>
            <person name="Goeker M."/>
        </authorList>
    </citation>
    <scope>NUCLEOTIDE SEQUENCE [LARGE SCALE GENOMIC DNA]</scope>
    <source>
        <strain evidence="4 5">DSM 22027</strain>
    </source>
</reference>
<organism evidence="4 5">
    <name type="scientific">Desulfosoma caldarium</name>
    <dbReference type="NCBI Taxonomy" id="610254"/>
    <lineage>
        <taxon>Bacteria</taxon>
        <taxon>Pseudomonadati</taxon>
        <taxon>Thermodesulfobacteriota</taxon>
        <taxon>Syntrophobacteria</taxon>
        <taxon>Syntrophobacterales</taxon>
        <taxon>Syntrophobacteraceae</taxon>
        <taxon>Desulfosoma</taxon>
    </lineage>
</organism>
<keyword evidence="5" id="KW-1185">Reference proteome</keyword>
<evidence type="ECO:0000259" key="3">
    <source>
        <dbReference type="Pfam" id="PF18152"/>
    </source>
</evidence>
<evidence type="ECO:0000313" key="5">
    <source>
        <dbReference type="Proteomes" id="UP000276223"/>
    </source>
</evidence>
<dbReference type="NCBIfam" id="NF009239">
    <property type="entry name" value="PRK12595.1"/>
    <property type="match status" value="1"/>
</dbReference>
<dbReference type="GO" id="GO:0009073">
    <property type="term" value="P:aromatic amino acid family biosynthetic process"/>
    <property type="evidence" value="ECO:0007669"/>
    <property type="project" value="InterPro"/>
</dbReference>
<dbReference type="PANTHER" id="PTHR43018">
    <property type="entry name" value="PHOSPHO-2-DEHYDRO-3-DEOXYHEPTONATE ALDOLASE"/>
    <property type="match status" value="1"/>
</dbReference>
<feature type="domain" description="DAHP synthetase I/KDSA" evidence="2">
    <location>
        <begin position="87"/>
        <end position="323"/>
    </location>
</feature>
<comment type="caution">
    <text evidence="4">The sequence shown here is derived from an EMBL/GenBank/DDBJ whole genome shotgun (WGS) entry which is preliminary data.</text>
</comment>
<dbReference type="InterPro" id="IPR013785">
    <property type="entry name" value="Aldolase_TIM"/>
</dbReference>
<dbReference type="AlphaFoldDB" id="A0A3N1V0D8"/>
<evidence type="ECO:0000313" key="4">
    <source>
        <dbReference type="EMBL" id="ROQ93601.1"/>
    </source>
</evidence>
<dbReference type="Gene3D" id="3.20.20.70">
    <property type="entry name" value="Aldolase class I"/>
    <property type="match status" value="1"/>
</dbReference>